<keyword evidence="4" id="KW-0472">Membrane</keyword>
<dbReference type="InterPro" id="IPR011990">
    <property type="entry name" value="TPR-like_helical_dom_sf"/>
</dbReference>
<dbReference type="Pfam" id="PF07980">
    <property type="entry name" value="SusD_RagB"/>
    <property type="match status" value="1"/>
</dbReference>
<evidence type="ECO:0000259" key="8">
    <source>
        <dbReference type="Pfam" id="PF14322"/>
    </source>
</evidence>
<dbReference type="InterPro" id="IPR012944">
    <property type="entry name" value="SusD_RagB_dom"/>
</dbReference>
<keyword evidence="10" id="KW-1185">Reference proteome</keyword>
<keyword evidence="3 6" id="KW-0732">Signal</keyword>
<comment type="subcellular location">
    <subcellularLocation>
        <location evidence="1">Cell outer membrane</location>
    </subcellularLocation>
</comment>
<dbReference type="Gene3D" id="1.25.40.390">
    <property type="match status" value="1"/>
</dbReference>
<evidence type="ECO:0000313" key="9">
    <source>
        <dbReference type="EMBL" id="MFC3197930.1"/>
    </source>
</evidence>
<evidence type="ECO:0000256" key="1">
    <source>
        <dbReference type="ARBA" id="ARBA00004442"/>
    </source>
</evidence>
<organism evidence="9 10">
    <name type="scientific">Parapedobacter deserti</name>
    <dbReference type="NCBI Taxonomy" id="1912957"/>
    <lineage>
        <taxon>Bacteria</taxon>
        <taxon>Pseudomonadati</taxon>
        <taxon>Bacteroidota</taxon>
        <taxon>Sphingobacteriia</taxon>
        <taxon>Sphingobacteriales</taxon>
        <taxon>Sphingobacteriaceae</taxon>
        <taxon>Parapedobacter</taxon>
    </lineage>
</organism>
<feature type="domain" description="SusD-like N-terminal" evidence="8">
    <location>
        <begin position="22"/>
        <end position="218"/>
    </location>
</feature>
<evidence type="ECO:0000256" key="3">
    <source>
        <dbReference type="ARBA" id="ARBA00022729"/>
    </source>
</evidence>
<proteinExistence type="inferred from homology"/>
<dbReference type="RefSeq" id="WP_379022090.1">
    <property type="nucleotide sequence ID" value="NZ_JBHRTA010000030.1"/>
</dbReference>
<feature type="domain" description="RagB/SusD" evidence="7">
    <location>
        <begin position="302"/>
        <end position="593"/>
    </location>
</feature>
<evidence type="ECO:0000259" key="7">
    <source>
        <dbReference type="Pfam" id="PF07980"/>
    </source>
</evidence>
<keyword evidence="5" id="KW-0998">Cell outer membrane</keyword>
<evidence type="ECO:0000256" key="4">
    <source>
        <dbReference type="ARBA" id="ARBA00023136"/>
    </source>
</evidence>
<evidence type="ECO:0000256" key="2">
    <source>
        <dbReference type="ARBA" id="ARBA00006275"/>
    </source>
</evidence>
<sequence length="593" mass="67822">MKKLATMICFACLLMITACEKDFLEKQPDENLDIERIFSERKFAEGFLSSVYHNIPPMQDPSQWVQRNPFTGASDEMEITWTGAYSHLLNSGAWSPADFEPDLWGFMYEGIRKANLFLENVDRVPMDEIEKNRWKGEATFLRAFYHFQLVRMYGAIPLVDHSIGLADDWSVIRRQPVDQVINFIADECDKAVALLDWTVPPIRYGRITKPASLALKAQALLYLASPLFNGNPDYAGLVDDQGIRLFPDYDANRWRIAAEAAKACIDGAEANGYGLYYAANNDPVRNYSELFFVRNNREVLMARNNGVHAHFERCANPTGFGGFSIYCPTQELVDAYEMSNGQRPITGYNADGSPIVNPESGYVETGFTADPHPAGYHTANVSNMYANRDPRFYASISFSGAIWKDRPIEFWFTGIDGRQRAGSDYCISGYLMRKMVDPTSNIPQGQFGLNTWVQYRLGEQYLNYAEALNEADGPVRDVYHHVNAIRSRAGMPALPQGMSKEEMRDHIRHERRIELAFEAHRYFDTRRWKIAEVVDGREVHGMNILAGTHLQDEAFYQRTVIERRVFTAPKHYLWPIQIMEIEKNPRLVQNVGW</sequence>
<feature type="signal peptide" evidence="6">
    <location>
        <begin position="1"/>
        <end position="20"/>
    </location>
</feature>
<dbReference type="SUPFAM" id="SSF48452">
    <property type="entry name" value="TPR-like"/>
    <property type="match status" value="1"/>
</dbReference>
<reference evidence="10" key="1">
    <citation type="journal article" date="2019" name="Int. J. Syst. Evol. Microbiol.">
        <title>The Global Catalogue of Microorganisms (GCM) 10K type strain sequencing project: providing services to taxonomists for standard genome sequencing and annotation.</title>
        <authorList>
            <consortium name="The Broad Institute Genomics Platform"/>
            <consortium name="The Broad Institute Genome Sequencing Center for Infectious Disease"/>
            <person name="Wu L."/>
            <person name="Ma J."/>
        </authorList>
    </citation>
    <scope>NUCLEOTIDE SEQUENCE [LARGE SCALE GENOMIC DNA]</scope>
    <source>
        <strain evidence="10">KCTC 52416</strain>
    </source>
</reference>
<evidence type="ECO:0000256" key="6">
    <source>
        <dbReference type="SAM" id="SignalP"/>
    </source>
</evidence>
<evidence type="ECO:0000313" key="10">
    <source>
        <dbReference type="Proteomes" id="UP001595526"/>
    </source>
</evidence>
<dbReference type="EMBL" id="JBHRTA010000030">
    <property type="protein sequence ID" value="MFC3197930.1"/>
    <property type="molecule type" value="Genomic_DNA"/>
</dbReference>
<dbReference type="Proteomes" id="UP001595526">
    <property type="component" value="Unassembled WGS sequence"/>
</dbReference>
<comment type="similarity">
    <text evidence="2">Belongs to the SusD family.</text>
</comment>
<protein>
    <submittedName>
        <fullName evidence="9">RagB/SusD family nutrient uptake outer membrane protein</fullName>
    </submittedName>
</protein>
<feature type="chain" id="PRO_5045926780" evidence="6">
    <location>
        <begin position="21"/>
        <end position="593"/>
    </location>
</feature>
<dbReference type="Pfam" id="PF14322">
    <property type="entry name" value="SusD-like_3"/>
    <property type="match status" value="1"/>
</dbReference>
<comment type="caution">
    <text evidence="9">The sequence shown here is derived from an EMBL/GenBank/DDBJ whole genome shotgun (WGS) entry which is preliminary data.</text>
</comment>
<accession>A0ABV7JIQ6</accession>
<evidence type="ECO:0000256" key="5">
    <source>
        <dbReference type="ARBA" id="ARBA00023237"/>
    </source>
</evidence>
<name>A0ABV7JIQ6_9SPHI</name>
<dbReference type="PROSITE" id="PS51257">
    <property type="entry name" value="PROKAR_LIPOPROTEIN"/>
    <property type="match status" value="1"/>
</dbReference>
<gene>
    <name evidence="9" type="ORF">ACFOET_09925</name>
</gene>
<dbReference type="InterPro" id="IPR033985">
    <property type="entry name" value="SusD-like_N"/>
</dbReference>